<dbReference type="EMBL" id="JACGCM010000973">
    <property type="protein sequence ID" value="KAF6163522.1"/>
    <property type="molecule type" value="Genomic_DNA"/>
</dbReference>
<dbReference type="AlphaFoldDB" id="A0A7J7N926"/>
<feature type="transmembrane region" description="Helical" evidence="1">
    <location>
        <begin position="267"/>
        <end position="291"/>
    </location>
</feature>
<feature type="transmembrane region" description="Helical" evidence="1">
    <location>
        <begin position="80"/>
        <end position="108"/>
    </location>
</feature>
<dbReference type="PANTHER" id="PTHR31414">
    <property type="entry name" value="TRANSMEMBRANE PROTEIN DDB_G0292058"/>
    <property type="match status" value="1"/>
</dbReference>
<evidence type="ECO:0000313" key="3">
    <source>
        <dbReference type="EMBL" id="KAF6163522.1"/>
    </source>
</evidence>
<comment type="caution">
    <text evidence="3">The sequence shown here is derived from an EMBL/GenBank/DDBJ whole genome shotgun (WGS) entry which is preliminary data.</text>
</comment>
<feature type="transmembrane region" description="Helical" evidence="1">
    <location>
        <begin position="129"/>
        <end position="150"/>
    </location>
</feature>
<dbReference type="PANTHER" id="PTHR31414:SF16">
    <property type="entry name" value="TRANSMEMBRANE PROTEIN"/>
    <property type="match status" value="1"/>
</dbReference>
<sequence>MKLLLLLTIPLLLIFSAFPISAAPNFILGEETIGFLQFALAPSPGDSSKLVLAEKETNRPDILCEFKRYRGGWDISNRHYWTSVGFTGAAGFSLAALWFISFGLALVVHICFKWSIRIRNIGSKRSLRICLILLLVFTCGAAIGCILLSVGQVQFHGEALDTLKYVVNQSDYTVQTLKNVTGYLSLAKSINVDEVFLPQNMRDDIDKLNVDLITAASTLTEKTNANSSKIKKVFNNVRSTLISVATVMLILSLLGLLFSIRGHQHAIYIFIFSGWLLVSVTFIFCGTFVILDNAISDTCVAMGEWVDNPQAETALSNILPCVDQNTTNKTLIQSKEVINQLVNVVNTAIYTFADTNPPPQATPLYYNQSGPLMPPLCSPFDSELRDCPCAAQEVSFANASLVWQNYTCITSLSGLCTNSGRITPKMYKELVAAVNVGYALEHYAPPLLSLQNCDFVRDTFKTITSDHCPPIEHYLKMVVAGLGLISVGVILCLVLWLLHANRPRREEVFAKHTLPINCLDISNNSSSRNNDSSFSNDTNPIL</sequence>
<feature type="chain" id="PRO_5029562448" evidence="2">
    <location>
        <begin position="23"/>
        <end position="542"/>
    </location>
</feature>
<feature type="transmembrane region" description="Helical" evidence="1">
    <location>
        <begin position="241"/>
        <end position="260"/>
    </location>
</feature>
<keyword evidence="4" id="KW-1185">Reference proteome</keyword>
<dbReference type="InterPro" id="IPR040283">
    <property type="entry name" value="DDB_G0292058-like"/>
</dbReference>
<evidence type="ECO:0000313" key="4">
    <source>
        <dbReference type="Proteomes" id="UP000541444"/>
    </source>
</evidence>
<organism evidence="3 4">
    <name type="scientific">Kingdonia uniflora</name>
    <dbReference type="NCBI Taxonomy" id="39325"/>
    <lineage>
        <taxon>Eukaryota</taxon>
        <taxon>Viridiplantae</taxon>
        <taxon>Streptophyta</taxon>
        <taxon>Embryophyta</taxon>
        <taxon>Tracheophyta</taxon>
        <taxon>Spermatophyta</taxon>
        <taxon>Magnoliopsida</taxon>
        <taxon>Ranunculales</taxon>
        <taxon>Circaeasteraceae</taxon>
        <taxon>Kingdonia</taxon>
    </lineage>
</organism>
<keyword evidence="1" id="KW-0812">Transmembrane</keyword>
<protein>
    <submittedName>
        <fullName evidence="3">Uncharacterized protein</fullName>
    </submittedName>
</protein>
<proteinExistence type="predicted"/>
<dbReference type="OrthoDB" id="1937321at2759"/>
<name>A0A7J7N926_9MAGN</name>
<reference evidence="3 4" key="1">
    <citation type="journal article" date="2020" name="IScience">
        <title>Genome Sequencing of the Endangered Kingdonia uniflora (Circaeasteraceae, Ranunculales) Reveals Potential Mechanisms of Evolutionary Specialization.</title>
        <authorList>
            <person name="Sun Y."/>
            <person name="Deng T."/>
            <person name="Zhang A."/>
            <person name="Moore M.J."/>
            <person name="Landis J.B."/>
            <person name="Lin N."/>
            <person name="Zhang H."/>
            <person name="Zhang X."/>
            <person name="Huang J."/>
            <person name="Zhang X."/>
            <person name="Sun H."/>
            <person name="Wang H."/>
        </authorList>
    </citation>
    <scope>NUCLEOTIDE SEQUENCE [LARGE SCALE GENOMIC DNA]</scope>
    <source>
        <strain evidence="3">TB1705</strain>
        <tissue evidence="3">Leaf</tissue>
    </source>
</reference>
<accession>A0A7J7N926</accession>
<evidence type="ECO:0000256" key="1">
    <source>
        <dbReference type="SAM" id="Phobius"/>
    </source>
</evidence>
<gene>
    <name evidence="3" type="ORF">GIB67_002527</name>
</gene>
<keyword evidence="1" id="KW-1133">Transmembrane helix</keyword>
<keyword evidence="2" id="KW-0732">Signal</keyword>
<feature type="signal peptide" evidence="2">
    <location>
        <begin position="1"/>
        <end position="22"/>
    </location>
</feature>
<keyword evidence="1" id="KW-0472">Membrane</keyword>
<evidence type="ECO:0000256" key="2">
    <source>
        <dbReference type="SAM" id="SignalP"/>
    </source>
</evidence>
<dbReference type="GO" id="GO:0016020">
    <property type="term" value="C:membrane"/>
    <property type="evidence" value="ECO:0007669"/>
    <property type="project" value="TreeGrafter"/>
</dbReference>
<dbReference type="Proteomes" id="UP000541444">
    <property type="component" value="Unassembled WGS sequence"/>
</dbReference>
<feature type="transmembrane region" description="Helical" evidence="1">
    <location>
        <begin position="474"/>
        <end position="498"/>
    </location>
</feature>